<feature type="DNA-binding region" description="H-T-H motif" evidence="4">
    <location>
        <begin position="29"/>
        <end position="48"/>
    </location>
</feature>
<dbReference type="InterPro" id="IPR009057">
    <property type="entry name" value="Homeodomain-like_sf"/>
</dbReference>
<dbReference type="InterPro" id="IPR011075">
    <property type="entry name" value="TetR_C"/>
</dbReference>
<name>A0A9Y2IAR9_9PSEU</name>
<sequence>MPRPREFDETEALEGAMNAFWARGYEATSTQDLCAATGLGRSSVYNTFTSKEILFRRALEHYIELGVRGRAAVLEQADDGLDAIRRLLASVIDDELTHGRRGCLVVNTVAEFGTGDPEITARVQADTAAHLASLAECARVGQADGSITRDRDPRDIAEFVHSTVSGLRLMSRRGAERPAMTAVADIAVAALARR</sequence>
<dbReference type="Proteomes" id="UP001236014">
    <property type="component" value="Chromosome"/>
</dbReference>
<evidence type="ECO:0000313" key="7">
    <source>
        <dbReference type="Proteomes" id="UP001236014"/>
    </source>
</evidence>
<feature type="domain" description="HTH tetR-type" evidence="5">
    <location>
        <begin position="6"/>
        <end position="66"/>
    </location>
</feature>
<dbReference type="Pfam" id="PF00440">
    <property type="entry name" value="TetR_N"/>
    <property type="match status" value="1"/>
</dbReference>
<dbReference type="AlphaFoldDB" id="A0A9Y2IAR9"/>
<evidence type="ECO:0000259" key="5">
    <source>
        <dbReference type="PROSITE" id="PS50977"/>
    </source>
</evidence>
<dbReference type="Gene3D" id="1.10.10.60">
    <property type="entry name" value="Homeodomain-like"/>
    <property type="match status" value="1"/>
</dbReference>
<protein>
    <submittedName>
        <fullName evidence="6">TetR family transcriptional regulator</fullName>
    </submittedName>
</protein>
<dbReference type="SUPFAM" id="SSF46689">
    <property type="entry name" value="Homeodomain-like"/>
    <property type="match status" value="1"/>
</dbReference>
<keyword evidence="2 4" id="KW-0238">DNA-binding</keyword>
<dbReference type="EMBL" id="CP127294">
    <property type="protein sequence ID" value="WIX76129.1"/>
    <property type="molecule type" value="Genomic_DNA"/>
</dbReference>
<keyword evidence="3" id="KW-0804">Transcription</keyword>
<dbReference type="PROSITE" id="PS50977">
    <property type="entry name" value="HTH_TETR_2"/>
    <property type="match status" value="1"/>
</dbReference>
<dbReference type="RefSeq" id="WP_285966886.1">
    <property type="nucleotide sequence ID" value="NZ_CP127294.1"/>
</dbReference>
<dbReference type="GO" id="GO:0003677">
    <property type="term" value="F:DNA binding"/>
    <property type="evidence" value="ECO:0007669"/>
    <property type="project" value="UniProtKB-UniRule"/>
</dbReference>
<dbReference type="Gene3D" id="1.10.357.10">
    <property type="entry name" value="Tetracycline Repressor, domain 2"/>
    <property type="match status" value="1"/>
</dbReference>
<keyword evidence="7" id="KW-1185">Reference proteome</keyword>
<evidence type="ECO:0000256" key="1">
    <source>
        <dbReference type="ARBA" id="ARBA00023015"/>
    </source>
</evidence>
<evidence type="ECO:0000256" key="4">
    <source>
        <dbReference type="PROSITE-ProRule" id="PRU00335"/>
    </source>
</evidence>
<dbReference type="Pfam" id="PF16925">
    <property type="entry name" value="TetR_C_13"/>
    <property type="match status" value="1"/>
</dbReference>
<reference evidence="6 7" key="1">
    <citation type="submission" date="2023-06" db="EMBL/GenBank/DDBJ databases">
        <authorList>
            <person name="Oyuntsetseg B."/>
            <person name="Kim S.B."/>
        </authorList>
    </citation>
    <scope>NUCLEOTIDE SEQUENCE [LARGE SCALE GENOMIC DNA]</scope>
    <source>
        <strain evidence="6 7">2-15</strain>
    </source>
</reference>
<proteinExistence type="predicted"/>
<evidence type="ECO:0000256" key="2">
    <source>
        <dbReference type="ARBA" id="ARBA00023125"/>
    </source>
</evidence>
<dbReference type="InterPro" id="IPR001647">
    <property type="entry name" value="HTH_TetR"/>
</dbReference>
<organism evidence="6 7">
    <name type="scientific">Amycolatopsis carbonis</name>
    <dbReference type="NCBI Taxonomy" id="715471"/>
    <lineage>
        <taxon>Bacteria</taxon>
        <taxon>Bacillati</taxon>
        <taxon>Actinomycetota</taxon>
        <taxon>Actinomycetes</taxon>
        <taxon>Pseudonocardiales</taxon>
        <taxon>Pseudonocardiaceae</taxon>
        <taxon>Amycolatopsis</taxon>
    </lineage>
</organism>
<dbReference type="PANTHER" id="PTHR47506">
    <property type="entry name" value="TRANSCRIPTIONAL REGULATORY PROTEIN"/>
    <property type="match status" value="1"/>
</dbReference>
<dbReference type="KEGG" id="acab:QRX50_32260"/>
<accession>A0A9Y2IAR9</accession>
<dbReference type="PANTHER" id="PTHR47506:SF10">
    <property type="entry name" value="TRANSCRIPTIONAL REGULATORY PROTEIN"/>
    <property type="match status" value="1"/>
</dbReference>
<evidence type="ECO:0000256" key="3">
    <source>
        <dbReference type="ARBA" id="ARBA00023163"/>
    </source>
</evidence>
<evidence type="ECO:0000313" key="6">
    <source>
        <dbReference type="EMBL" id="WIX76129.1"/>
    </source>
</evidence>
<dbReference type="SUPFAM" id="SSF48498">
    <property type="entry name" value="Tetracyclin repressor-like, C-terminal domain"/>
    <property type="match status" value="1"/>
</dbReference>
<keyword evidence="1" id="KW-0805">Transcription regulation</keyword>
<gene>
    <name evidence="6" type="ORF">QRX50_32260</name>
</gene>
<dbReference type="InterPro" id="IPR036271">
    <property type="entry name" value="Tet_transcr_reg_TetR-rel_C_sf"/>
</dbReference>